<dbReference type="GO" id="GO:0005351">
    <property type="term" value="F:carbohydrate:proton symporter activity"/>
    <property type="evidence" value="ECO:0007669"/>
    <property type="project" value="TreeGrafter"/>
</dbReference>
<dbReference type="PROSITE" id="PS50850">
    <property type="entry name" value="MFS"/>
    <property type="match status" value="1"/>
</dbReference>
<dbReference type="InterPro" id="IPR005828">
    <property type="entry name" value="MFS_sugar_transport-like"/>
</dbReference>
<dbReference type="AlphaFoldDB" id="A0A6A6PVH7"/>
<dbReference type="PANTHER" id="PTHR48022:SF7">
    <property type="entry name" value="MAJOR FACILITATOR SUPERFAMILY (MFS) PROFILE DOMAIN-CONTAINING PROTEIN-RELATED"/>
    <property type="match status" value="1"/>
</dbReference>
<dbReference type="SUPFAM" id="SSF103473">
    <property type="entry name" value="MFS general substrate transporter"/>
    <property type="match status" value="1"/>
</dbReference>
<dbReference type="RefSeq" id="XP_033590366.1">
    <property type="nucleotide sequence ID" value="XM_033733140.1"/>
</dbReference>
<evidence type="ECO:0000256" key="1">
    <source>
        <dbReference type="ARBA" id="ARBA00004141"/>
    </source>
</evidence>
<dbReference type="InterPro" id="IPR003663">
    <property type="entry name" value="Sugar/inositol_transpt"/>
</dbReference>
<dbReference type="InterPro" id="IPR050360">
    <property type="entry name" value="MFS_Sugar_Transporters"/>
</dbReference>
<keyword evidence="5 7" id="KW-1133">Transmembrane helix</keyword>
<dbReference type="OrthoDB" id="5399138at2759"/>
<dbReference type="Pfam" id="PF00083">
    <property type="entry name" value="Sugar_tr"/>
    <property type="match status" value="1"/>
</dbReference>
<feature type="transmembrane region" description="Helical" evidence="7">
    <location>
        <begin position="90"/>
        <end position="110"/>
    </location>
</feature>
<evidence type="ECO:0000259" key="8">
    <source>
        <dbReference type="PROSITE" id="PS50850"/>
    </source>
</evidence>
<accession>A0A6A6PVH7</accession>
<dbReference type="InterPro" id="IPR036259">
    <property type="entry name" value="MFS_trans_sf"/>
</dbReference>
<feature type="transmembrane region" description="Helical" evidence="7">
    <location>
        <begin position="173"/>
        <end position="192"/>
    </location>
</feature>
<organism evidence="9 10">
    <name type="scientific">Neohortaea acidophila</name>
    <dbReference type="NCBI Taxonomy" id="245834"/>
    <lineage>
        <taxon>Eukaryota</taxon>
        <taxon>Fungi</taxon>
        <taxon>Dikarya</taxon>
        <taxon>Ascomycota</taxon>
        <taxon>Pezizomycotina</taxon>
        <taxon>Dothideomycetes</taxon>
        <taxon>Dothideomycetidae</taxon>
        <taxon>Mycosphaerellales</taxon>
        <taxon>Teratosphaeriaceae</taxon>
        <taxon>Neohortaea</taxon>
    </lineage>
</organism>
<feature type="transmembrane region" description="Helical" evidence="7">
    <location>
        <begin position="60"/>
        <end position="78"/>
    </location>
</feature>
<feature type="transmembrane region" description="Helical" evidence="7">
    <location>
        <begin position="204"/>
        <end position="222"/>
    </location>
</feature>
<evidence type="ECO:0000313" key="10">
    <source>
        <dbReference type="Proteomes" id="UP000799767"/>
    </source>
</evidence>
<keyword evidence="4 7" id="KW-0812">Transmembrane</keyword>
<dbReference type="PRINTS" id="PR00171">
    <property type="entry name" value="SUGRTRNSPORT"/>
</dbReference>
<proteinExistence type="inferred from homology"/>
<comment type="similarity">
    <text evidence="2">Belongs to the major facilitator superfamily. Sugar transporter (TC 2.A.1.1) family.</text>
</comment>
<evidence type="ECO:0000256" key="2">
    <source>
        <dbReference type="ARBA" id="ARBA00010992"/>
    </source>
</evidence>
<reference evidence="9" key="1">
    <citation type="journal article" date="2020" name="Stud. Mycol.">
        <title>101 Dothideomycetes genomes: a test case for predicting lifestyles and emergence of pathogens.</title>
        <authorList>
            <person name="Haridas S."/>
            <person name="Albert R."/>
            <person name="Binder M."/>
            <person name="Bloem J."/>
            <person name="Labutti K."/>
            <person name="Salamov A."/>
            <person name="Andreopoulos B."/>
            <person name="Baker S."/>
            <person name="Barry K."/>
            <person name="Bills G."/>
            <person name="Bluhm B."/>
            <person name="Cannon C."/>
            <person name="Castanera R."/>
            <person name="Culley D."/>
            <person name="Daum C."/>
            <person name="Ezra D."/>
            <person name="Gonzalez J."/>
            <person name="Henrissat B."/>
            <person name="Kuo A."/>
            <person name="Liang C."/>
            <person name="Lipzen A."/>
            <person name="Lutzoni F."/>
            <person name="Magnuson J."/>
            <person name="Mondo S."/>
            <person name="Nolan M."/>
            <person name="Ohm R."/>
            <person name="Pangilinan J."/>
            <person name="Park H.-J."/>
            <person name="Ramirez L."/>
            <person name="Alfaro M."/>
            <person name="Sun H."/>
            <person name="Tritt A."/>
            <person name="Yoshinaga Y."/>
            <person name="Zwiers L.-H."/>
            <person name="Turgeon B."/>
            <person name="Goodwin S."/>
            <person name="Spatafora J."/>
            <person name="Crous P."/>
            <person name="Grigoriev I."/>
        </authorList>
    </citation>
    <scope>NUCLEOTIDE SEQUENCE</scope>
    <source>
        <strain evidence="9">CBS 113389</strain>
    </source>
</reference>
<evidence type="ECO:0000313" key="9">
    <source>
        <dbReference type="EMBL" id="KAF2483796.1"/>
    </source>
</evidence>
<dbReference type="PANTHER" id="PTHR48022">
    <property type="entry name" value="PLASTIDIC GLUCOSE TRANSPORTER 4"/>
    <property type="match status" value="1"/>
</dbReference>
<gene>
    <name evidence="9" type="ORF">BDY17DRAFT_294451</name>
</gene>
<evidence type="ECO:0000256" key="5">
    <source>
        <dbReference type="ARBA" id="ARBA00022989"/>
    </source>
</evidence>
<protein>
    <recommendedName>
        <fullName evidence="8">Major facilitator superfamily (MFS) profile domain-containing protein</fullName>
    </recommendedName>
</protein>
<keyword evidence="10" id="KW-1185">Reference proteome</keyword>
<dbReference type="InterPro" id="IPR020846">
    <property type="entry name" value="MFS_dom"/>
</dbReference>
<feature type="domain" description="Major facilitator superfamily (MFS) profile" evidence="8">
    <location>
        <begin position="1"/>
        <end position="226"/>
    </location>
</feature>
<keyword evidence="6 7" id="KW-0472">Membrane</keyword>
<dbReference type="Proteomes" id="UP000799767">
    <property type="component" value="Unassembled WGS sequence"/>
</dbReference>
<evidence type="ECO:0000256" key="4">
    <source>
        <dbReference type="ARBA" id="ARBA00022692"/>
    </source>
</evidence>
<sequence length="294" mass="33203">MQFKRMNKQPSYFNMLFGSNRRRTWLGIGVQFMQQVTGVNVIMYYAVFLFQQAGIAGTQASLLANGIQGVVLNVFLWPDMYYIDTWGRRTPAILGGFGMGIAMMLIGVLMKTQGSPVYDTLTQKTNFTFANKSASYATIAFVYIYVALFSLTWGCIAWVYPNEVFSMNIRGRGTSLSSATNWFVNFWFALYIPTAMNKISWRLYLIFMALCYAIGITVFLFFPETAKKSLEETDLLFSDDRTIWVFKDREATKVGGLVSRDLERGESIAISGKEGHEDVKTIEVANFADDKSSG</sequence>
<keyword evidence="3" id="KW-0813">Transport</keyword>
<dbReference type="GeneID" id="54474142"/>
<comment type="subcellular location">
    <subcellularLocation>
        <location evidence="1">Membrane</location>
        <topology evidence="1">Multi-pass membrane protein</topology>
    </subcellularLocation>
</comment>
<name>A0A6A6PVH7_9PEZI</name>
<evidence type="ECO:0000256" key="3">
    <source>
        <dbReference type="ARBA" id="ARBA00022448"/>
    </source>
</evidence>
<dbReference type="EMBL" id="MU001634">
    <property type="protein sequence ID" value="KAF2483796.1"/>
    <property type="molecule type" value="Genomic_DNA"/>
</dbReference>
<dbReference type="Gene3D" id="1.20.1250.20">
    <property type="entry name" value="MFS general substrate transporter like domains"/>
    <property type="match status" value="1"/>
</dbReference>
<evidence type="ECO:0000256" key="6">
    <source>
        <dbReference type="ARBA" id="ARBA00023136"/>
    </source>
</evidence>
<dbReference type="GO" id="GO:0016020">
    <property type="term" value="C:membrane"/>
    <property type="evidence" value="ECO:0007669"/>
    <property type="project" value="UniProtKB-SubCell"/>
</dbReference>
<evidence type="ECO:0000256" key="7">
    <source>
        <dbReference type="SAM" id="Phobius"/>
    </source>
</evidence>
<feature type="transmembrane region" description="Helical" evidence="7">
    <location>
        <begin position="25"/>
        <end position="48"/>
    </location>
</feature>
<feature type="transmembrane region" description="Helical" evidence="7">
    <location>
        <begin position="136"/>
        <end position="161"/>
    </location>
</feature>